<gene>
    <name evidence="1" type="ORF">HXX76_015262</name>
</gene>
<evidence type="ECO:0000313" key="2">
    <source>
        <dbReference type="Proteomes" id="UP000650467"/>
    </source>
</evidence>
<accession>A0A835SJH0</accession>
<name>A0A835SJH0_CHLIN</name>
<keyword evidence="2" id="KW-1185">Reference proteome</keyword>
<sequence>MVSKKEVAAAFNVAAEVLGVRGEELGGLPPVRKLRLRQELQNEDLFFFEPAHTADTAAATIAPGVRSASFHFFLDPGGRLTLELQDWLRLVKEYHVEGAPIAPLIINGLVKSGKSFTLNEVLSAMARAYYGSGGGGGGGSGGGGQQHAAAAAVLPEPNFLHVDCSGCERGSGTGGFLADFLLQLTRSAAVQQLSAAAITPVPRGGSMGGMLSAIQDFMLRLPRDRLNFLLVDEAQSFYLLERPAPPPAVADTRSAMATLWANVAETPTNGFALIMHHRRLNLSPTVSTDVLRAAWQQLKIQTAAWSPPPPDDLVWRSPPHHAMLAYLCQEWRVHSRTAGTAELLVEQTMAQKLIPEVLADLRVVLEALGQPDKPDAQYVQLRLLHKLLDPLAGVEPATLPPAFTALLAAYSTKRYSRLYLDCPLFAQMLRAITGESGLLMNTMAPIQWTRGSSRLRRELAALGEACTHLADFDSCEDLRRLLADMAAALQLPPDDLLKAEWFVRVLDHLYNSIGGKGSFVRKHEAHARQDATVGLRWFHALQRNVLDHASIAEQQQVLDAYPPQLGKFVSSGRVSEVLTKTYNRPLPSRSGKPSAPRAQVQVQVQVQVQPLAGPPPLRPAVSLCWGMQLRGRSAAAVQPRYMGRM</sequence>
<protein>
    <submittedName>
        <fullName evidence="1">Uncharacterized protein</fullName>
    </submittedName>
</protein>
<proteinExistence type="predicted"/>
<comment type="caution">
    <text evidence="1">The sequence shown here is derived from an EMBL/GenBank/DDBJ whole genome shotgun (WGS) entry which is preliminary data.</text>
</comment>
<dbReference type="Proteomes" id="UP000650467">
    <property type="component" value="Unassembled WGS sequence"/>
</dbReference>
<organism evidence="1 2">
    <name type="scientific">Chlamydomonas incerta</name>
    <dbReference type="NCBI Taxonomy" id="51695"/>
    <lineage>
        <taxon>Eukaryota</taxon>
        <taxon>Viridiplantae</taxon>
        <taxon>Chlorophyta</taxon>
        <taxon>core chlorophytes</taxon>
        <taxon>Chlorophyceae</taxon>
        <taxon>CS clade</taxon>
        <taxon>Chlamydomonadales</taxon>
        <taxon>Chlamydomonadaceae</taxon>
        <taxon>Chlamydomonas</taxon>
    </lineage>
</organism>
<dbReference type="OrthoDB" id="555216at2759"/>
<dbReference type="AlphaFoldDB" id="A0A835SJH0"/>
<evidence type="ECO:0000313" key="1">
    <source>
        <dbReference type="EMBL" id="KAG2423514.1"/>
    </source>
</evidence>
<dbReference type="EMBL" id="JAEHOC010000078">
    <property type="protein sequence ID" value="KAG2423514.1"/>
    <property type="molecule type" value="Genomic_DNA"/>
</dbReference>
<reference evidence="1" key="1">
    <citation type="journal article" date="2020" name="bioRxiv">
        <title>Comparative genomics of Chlamydomonas.</title>
        <authorList>
            <person name="Craig R.J."/>
            <person name="Hasan A.R."/>
            <person name="Ness R.W."/>
            <person name="Keightley P.D."/>
        </authorList>
    </citation>
    <scope>NUCLEOTIDE SEQUENCE</scope>
    <source>
        <strain evidence="1">SAG 7.73</strain>
    </source>
</reference>